<organism evidence="7 8">
    <name type="scientific">Leptobacterium flavescens</name>
    <dbReference type="NCBI Taxonomy" id="472055"/>
    <lineage>
        <taxon>Bacteria</taxon>
        <taxon>Pseudomonadati</taxon>
        <taxon>Bacteroidota</taxon>
        <taxon>Flavobacteriia</taxon>
        <taxon>Flavobacteriales</taxon>
        <taxon>Flavobacteriaceae</taxon>
        <taxon>Leptobacterium</taxon>
    </lineage>
</organism>
<keyword evidence="2 5" id="KW-0812">Transmembrane</keyword>
<dbReference type="InterPro" id="IPR010432">
    <property type="entry name" value="RDD"/>
</dbReference>
<evidence type="ECO:0000256" key="3">
    <source>
        <dbReference type="ARBA" id="ARBA00022989"/>
    </source>
</evidence>
<dbReference type="GO" id="GO:0016020">
    <property type="term" value="C:membrane"/>
    <property type="evidence" value="ECO:0007669"/>
    <property type="project" value="UniProtKB-SubCell"/>
</dbReference>
<evidence type="ECO:0000256" key="1">
    <source>
        <dbReference type="ARBA" id="ARBA00004141"/>
    </source>
</evidence>
<evidence type="ECO:0000256" key="4">
    <source>
        <dbReference type="ARBA" id="ARBA00023136"/>
    </source>
</evidence>
<feature type="transmembrane region" description="Helical" evidence="5">
    <location>
        <begin position="51"/>
        <end position="69"/>
    </location>
</feature>
<reference evidence="7 8" key="1">
    <citation type="submission" date="2020-01" db="EMBL/GenBank/DDBJ databases">
        <title>Leptobacterium flavescens.</title>
        <authorList>
            <person name="Wang G."/>
        </authorList>
    </citation>
    <scope>NUCLEOTIDE SEQUENCE [LARGE SCALE GENOMIC DNA]</scope>
    <source>
        <strain evidence="7 8">KCTC 22160</strain>
    </source>
</reference>
<keyword evidence="3 5" id="KW-1133">Transmembrane helix</keyword>
<feature type="transmembrane region" description="Helical" evidence="5">
    <location>
        <begin position="12"/>
        <end position="31"/>
    </location>
</feature>
<dbReference type="Proteomes" id="UP000468581">
    <property type="component" value="Unassembled WGS sequence"/>
</dbReference>
<sequence length="175" mass="20234">MNPTKRTAKRMLAFTIDYPIIILYASALYGLSLLFQSQFQADLSQWNPLKGQLVGFFTLSLPVFLYFYLSERGKYGGTVGKRLMKLSVVPVKEHGSANPVLIRNMLKFLPWEIAHGGVHWLFYYEQRQLELPYWNLLLLILPQLMILIYLISIWRYKGEGSLYDKIAGTKVIAKP</sequence>
<proteinExistence type="predicted"/>
<comment type="caution">
    <text evidence="7">The sequence shown here is derived from an EMBL/GenBank/DDBJ whole genome shotgun (WGS) entry which is preliminary data.</text>
</comment>
<feature type="domain" description="RDD" evidence="6">
    <location>
        <begin position="8"/>
        <end position="168"/>
    </location>
</feature>
<keyword evidence="4 5" id="KW-0472">Membrane</keyword>
<gene>
    <name evidence="7" type="ORF">GWK08_11860</name>
</gene>
<dbReference type="Pfam" id="PF06271">
    <property type="entry name" value="RDD"/>
    <property type="match status" value="1"/>
</dbReference>
<evidence type="ECO:0000313" key="8">
    <source>
        <dbReference type="Proteomes" id="UP000468581"/>
    </source>
</evidence>
<evidence type="ECO:0000256" key="2">
    <source>
        <dbReference type="ARBA" id="ARBA00022692"/>
    </source>
</evidence>
<dbReference type="AlphaFoldDB" id="A0A6P0UNX5"/>
<keyword evidence="8" id="KW-1185">Reference proteome</keyword>
<protein>
    <recommendedName>
        <fullName evidence="6">RDD domain-containing protein</fullName>
    </recommendedName>
</protein>
<dbReference type="RefSeq" id="WP_163607402.1">
    <property type="nucleotide sequence ID" value="NZ_JAABOO010000002.1"/>
</dbReference>
<evidence type="ECO:0000256" key="5">
    <source>
        <dbReference type="SAM" id="Phobius"/>
    </source>
</evidence>
<dbReference type="EMBL" id="JAABOO010000002">
    <property type="protein sequence ID" value="NER14140.1"/>
    <property type="molecule type" value="Genomic_DNA"/>
</dbReference>
<accession>A0A6P0UNX5</accession>
<name>A0A6P0UNX5_9FLAO</name>
<evidence type="ECO:0000259" key="6">
    <source>
        <dbReference type="Pfam" id="PF06271"/>
    </source>
</evidence>
<feature type="transmembrane region" description="Helical" evidence="5">
    <location>
        <begin position="133"/>
        <end position="154"/>
    </location>
</feature>
<comment type="subcellular location">
    <subcellularLocation>
        <location evidence="1">Membrane</location>
        <topology evidence="1">Multi-pass membrane protein</topology>
    </subcellularLocation>
</comment>
<evidence type="ECO:0000313" key="7">
    <source>
        <dbReference type="EMBL" id="NER14140.1"/>
    </source>
</evidence>